<evidence type="ECO:0000256" key="6">
    <source>
        <dbReference type="ARBA" id="ARBA00023016"/>
    </source>
</evidence>
<keyword evidence="5" id="KW-0810">Translation regulation</keyword>
<dbReference type="Gene3D" id="3.10.110.10">
    <property type="entry name" value="Ubiquitin Conjugating Enzyme"/>
    <property type="match status" value="1"/>
</dbReference>
<dbReference type="PANTHER" id="PTHR16301:SF25">
    <property type="entry name" value="PROTEIN IMPACT"/>
    <property type="match status" value="1"/>
</dbReference>
<protein>
    <recommendedName>
        <fullName evidence="7">RWD domain-containing protein</fullName>
    </recommendedName>
</protein>
<dbReference type="GO" id="GO:0140469">
    <property type="term" value="P:GCN2-mediated signaling"/>
    <property type="evidence" value="ECO:0007669"/>
    <property type="project" value="TreeGrafter"/>
</dbReference>
<keyword evidence="4" id="KW-0678">Repressor</keyword>
<dbReference type="CDD" id="cd23821">
    <property type="entry name" value="RWD_IMPACT"/>
    <property type="match status" value="1"/>
</dbReference>
<dbReference type="Pfam" id="PF01205">
    <property type="entry name" value="Impact_N"/>
    <property type="match status" value="1"/>
</dbReference>
<dbReference type="InterPro" id="IPR001498">
    <property type="entry name" value="Impact_N"/>
</dbReference>
<dbReference type="PANTHER" id="PTHR16301">
    <property type="entry name" value="IMPACT-RELATED"/>
    <property type="match status" value="1"/>
</dbReference>
<evidence type="ECO:0000256" key="2">
    <source>
        <dbReference type="ARBA" id="ARBA00007665"/>
    </source>
</evidence>
<evidence type="ECO:0000256" key="4">
    <source>
        <dbReference type="ARBA" id="ARBA00022491"/>
    </source>
</evidence>
<dbReference type="GeneID" id="20804506"/>
<dbReference type="InterPro" id="IPR023582">
    <property type="entry name" value="Impact"/>
</dbReference>
<dbReference type="AlphaFoldDB" id="W4H1X8"/>
<dbReference type="Gene3D" id="3.30.230.30">
    <property type="entry name" value="Impact, N-terminal domain"/>
    <property type="match status" value="1"/>
</dbReference>
<name>W4H1X8_APHAT</name>
<organism evidence="8">
    <name type="scientific">Aphanomyces astaci</name>
    <name type="common">Crayfish plague agent</name>
    <dbReference type="NCBI Taxonomy" id="112090"/>
    <lineage>
        <taxon>Eukaryota</taxon>
        <taxon>Sar</taxon>
        <taxon>Stramenopiles</taxon>
        <taxon>Oomycota</taxon>
        <taxon>Saprolegniomycetes</taxon>
        <taxon>Saprolegniales</taxon>
        <taxon>Verrucalvaceae</taxon>
        <taxon>Aphanomyces</taxon>
    </lineage>
</organism>
<dbReference type="SUPFAM" id="SSF54211">
    <property type="entry name" value="Ribosomal protein S5 domain 2-like"/>
    <property type="match status" value="1"/>
</dbReference>
<dbReference type="InterPro" id="IPR006575">
    <property type="entry name" value="RWD_dom"/>
</dbReference>
<evidence type="ECO:0000313" key="8">
    <source>
        <dbReference type="EMBL" id="ETV86020.1"/>
    </source>
</evidence>
<evidence type="ECO:0000256" key="1">
    <source>
        <dbReference type="ARBA" id="ARBA00004496"/>
    </source>
</evidence>
<comment type="similarity">
    <text evidence="2">Belongs to the IMPACT family.</text>
</comment>
<dbReference type="SUPFAM" id="SSF54495">
    <property type="entry name" value="UBC-like"/>
    <property type="match status" value="1"/>
</dbReference>
<keyword evidence="6" id="KW-0346">Stress response</keyword>
<dbReference type="SMART" id="SM00591">
    <property type="entry name" value="RWD"/>
    <property type="match status" value="1"/>
</dbReference>
<evidence type="ECO:0000256" key="3">
    <source>
        <dbReference type="ARBA" id="ARBA00022490"/>
    </source>
</evidence>
<dbReference type="EMBL" id="KI913117">
    <property type="protein sequence ID" value="ETV86020.1"/>
    <property type="molecule type" value="Genomic_DNA"/>
</dbReference>
<dbReference type="InterPro" id="IPR020568">
    <property type="entry name" value="Ribosomal_Su5_D2-typ_SF"/>
</dbReference>
<reference evidence="8" key="1">
    <citation type="submission" date="2013-12" db="EMBL/GenBank/DDBJ databases">
        <title>The Genome Sequence of Aphanomyces astaci APO3.</title>
        <authorList>
            <consortium name="The Broad Institute Genomics Platform"/>
            <person name="Russ C."/>
            <person name="Tyler B."/>
            <person name="van West P."/>
            <person name="Dieguez-Uribeondo J."/>
            <person name="Young S.K."/>
            <person name="Zeng Q."/>
            <person name="Gargeya S."/>
            <person name="Fitzgerald M."/>
            <person name="Abouelleil A."/>
            <person name="Alvarado L."/>
            <person name="Chapman S.B."/>
            <person name="Gainer-Dewar J."/>
            <person name="Goldberg J."/>
            <person name="Griggs A."/>
            <person name="Gujja S."/>
            <person name="Hansen M."/>
            <person name="Howarth C."/>
            <person name="Imamovic A."/>
            <person name="Ireland A."/>
            <person name="Larimer J."/>
            <person name="McCowan C."/>
            <person name="Murphy C."/>
            <person name="Pearson M."/>
            <person name="Poon T.W."/>
            <person name="Priest M."/>
            <person name="Roberts A."/>
            <person name="Saif S."/>
            <person name="Shea T."/>
            <person name="Sykes S."/>
            <person name="Wortman J."/>
            <person name="Nusbaum C."/>
            <person name="Birren B."/>
        </authorList>
    </citation>
    <scope>NUCLEOTIDE SEQUENCE [LARGE SCALE GENOMIC DNA]</scope>
    <source>
        <strain evidence="8">APO3</strain>
    </source>
</reference>
<dbReference type="Pfam" id="PF05773">
    <property type="entry name" value="RWD"/>
    <property type="match status" value="1"/>
</dbReference>
<dbReference type="InterPro" id="IPR036956">
    <property type="entry name" value="Impact_N_sf"/>
</dbReference>
<feature type="domain" description="RWD" evidence="7">
    <location>
        <begin position="19"/>
        <end position="122"/>
    </location>
</feature>
<dbReference type="VEuPathDB" id="FungiDB:H257_02510"/>
<accession>W4H1X8</accession>
<dbReference type="InterPro" id="IPR016135">
    <property type="entry name" value="UBQ-conjugating_enzyme/RWD"/>
</dbReference>
<dbReference type="PROSITE" id="PS50908">
    <property type="entry name" value="RWD"/>
    <property type="match status" value="1"/>
</dbReference>
<evidence type="ECO:0000259" key="7">
    <source>
        <dbReference type="PROSITE" id="PS50908"/>
    </source>
</evidence>
<dbReference type="GO" id="GO:0006446">
    <property type="term" value="P:regulation of translational initiation"/>
    <property type="evidence" value="ECO:0007669"/>
    <property type="project" value="TreeGrafter"/>
</dbReference>
<dbReference type="GO" id="GO:0005737">
    <property type="term" value="C:cytoplasm"/>
    <property type="evidence" value="ECO:0007669"/>
    <property type="project" value="UniProtKB-SubCell"/>
</dbReference>
<dbReference type="RefSeq" id="XP_009824492.1">
    <property type="nucleotide sequence ID" value="XM_009826190.1"/>
</dbReference>
<evidence type="ECO:0000256" key="5">
    <source>
        <dbReference type="ARBA" id="ARBA00022845"/>
    </source>
</evidence>
<dbReference type="OrthoDB" id="69641at2759"/>
<comment type="subcellular location">
    <subcellularLocation>
        <location evidence="1">Cytoplasm</location>
    </subcellularLocation>
</comment>
<dbReference type="STRING" id="112090.W4H1X8"/>
<gene>
    <name evidence="8" type="ORF">H257_02510</name>
</gene>
<keyword evidence="3" id="KW-0963">Cytoplasm</keyword>
<proteinExistence type="inferred from homology"/>
<sequence length="286" mass="31766">MPGAATDSELRANLDSQKDEVEALQAIYEHDFEWADHEVYAAPCKSFYMSIPGDFCLRLLIHLPSDYPSRSCPIAEVYESFGVSSSDCDAIIHNLATIFNKSQGDVCLYEWIESVREQFGSFASFEASSLEVVDMDATELLLSAAPSPRDDIPLFLRQIKTGVPITDRKSTFQANAVAVSSVEEVRAFIAYLLQDRKIARATHNMLAYRIVNDVVIKDSDDDGEGGAGSKLSHLLEMTQAENVAVVVSRWYGGILLGPDRFKHIANCARQVLETHGFIHRKTKKQA</sequence>